<name>A0A482XTA1_LAOST</name>
<dbReference type="OrthoDB" id="635774at2759"/>
<sequence length="131" mass="13892">MRLEVRYNNSVKTALSSGGGSVYRNSGATAYGNTGTTVYGNTSTPADALNRVGSVLKATQAAEDDCLQALQDTAWNVDMAARKIKLDMLLRLGVASRHQCEATLKKCEWNVEEAASLLLDSSGAAPPISHC</sequence>
<dbReference type="Proteomes" id="UP000291343">
    <property type="component" value="Unassembled WGS sequence"/>
</dbReference>
<evidence type="ECO:0000313" key="3">
    <source>
        <dbReference type="Proteomes" id="UP000291343"/>
    </source>
</evidence>
<dbReference type="AlphaFoldDB" id="A0A482XTA1"/>
<dbReference type="InterPro" id="IPR009060">
    <property type="entry name" value="UBA-like_sf"/>
</dbReference>
<evidence type="ECO:0000259" key="1">
    <source>
        <dbReference type="PROSITE" id="PS50030"/>
    </source>
</evidence>
<dbReference type="Gene3D" id="1.10.8.10">
    <property type="entry name" value="DNA helicase RuvA subunit, C-terminal domain"/>
    <property type="match status" value="1"/>
</dbReference>
<organism evidence="2 3">
    <name type="scientific">Laodelphax striatellus</name>
    <name type="common">Small brown planthopper</name>
    <name type="synonym">Delphax striatella</name>
    <dbReference type="NCBI Taxonomy" id="195883"/>
    <lineage>
        <taxon>Eukaryota</taxon>
        <taxon>Metazoa</taxon>
        <taxon>Ecdysozoa</taxon>
        <taxon>Arthropoda</taxon>
        <taxon>Hexapoda</taxon>
        <taxon>Insecta</taxon>
        <taxon>Pterygota</taxon>
        <taxon>Neoptera</taxon>
        <taxon>Paraneoptera</taxon>
        <taxon>Hemiptera</taxon>
        <taxon>Auchenorrhyncha</taxon>
        <taxon>Fulgoroidea</taxon>
        <taxon>Delphacidae</taxon>
        <taxon>Criomorphinae</taxon>
        <taxon>Laodelphax</taxon>
    </lineage>
</organism>
<reference evidence="2 3" key="1">
    <citation type="journal article" date="2017" name="Gigascience">
        <title>Genome sequence of the small brown planthopper, Laodelphax striatellus.</title>
        <authorList>
            <person name="Zhu J."/>
            <person name="Jiang F."/>
            <person name="Wang X."/>
            <person name="Yang P."/>
            <person name="Bao Y."/>
            <person name="Zhao W."/>
            <person name="Wang W."/>
            <person name="Lu H."/>
            <person name="Wang Q."/>
            <person name="Cui N."/>
            <person name="Li J."/>
            <person name="Chen X."/>
            <person name="Luo L."/>
            <person name="Yu J."/>
            <person name="Kang L."/>
            <person name="Cui F."/>
        </authorList>
    </citation>
    <scope>NUCLEOTIDE SEQUENCE [LARGE SCALE GENOMIC DNA]</scope>
    <source>
        <strain evidence="2">Lst14</strain>
    </source>
</reference>
<proteinExistence type="predicted"/>
<accession>A0A482XTA1</accession>
<comment type="caution">
    <text evidence="2">The sequence shown here is derived from an EMBL/GenBank/DDBJ whole genome shotgun (WGS) entry which is preliminary data.</text>
</comment>
<gene>
    <name evidence="2" type="ORF">LSTR_LSTR015469</name>
</gene>
<dbReference type="InterPro" id="IPR015940">
    <property type="entry name" value="UBA"/>
</dbReference>
<protein>
    <recommendedName>
        <fullName evidence="1">UBA domain-containing protein</fullName>
    </recommendedName>
</protein>
<dbReference type="PROSITE" id="PS50030">
    <property type="entry name" value="UBA"/>
    <property type="match status" value="1"/>
</dbReference>
<dbReference type="InParanoid" id="A0A482XTA1"/>
<dbReference type="EMBL" id="QKKF02001045">
    <property type="protein sequence ID" value="RZF48729.1"/>
    <property type="molecule type" value="Genomic_DNA"/>
</dbReference>
<dbReference type="STRING" id="195883.A0A482XTA1"/>
<dbReference type="SMR" id="A0A482XTA1"/>
<keyword evidence="3" id="KW-1185">Reference proteome</keyword>
<evidence type="ECO:0000313" key="2">
    <source>
        <dbReference type="EMBL" id="RZF48729.1"/>
    </source>
</evidence>
<dbReference type="SUPFAM" id="SSF46934">
    <property type="entry name" value="UBA-like"/>
    <property type="match status" value="1"/>
</dbReference>
<feature type="domain" description="UBA" evidence="1">
    <location>
        <begin position="78"/>
        <end position="121"/>
    </location>
</feature>